<feature type="domain" description="G-protein coupled receptors family 1 profile" evidence="14">
    <location>
        <begin position="40"/>
        <end position="289"/>
    </location>
</feature>
<feature type="transmembrane region" description="Helical" evidence="13">
    <location>
        <begin position="59"/>
        <end position="80"/>
    </location>
</feature>
<keyword evidence="6" id="KW-0552">Olfaction</keyword>
<feature type="transmembrane region" description="Helical" evidence="13">
    <location>
        <begin position="471"/>
        <end position="493"/>
    </location>
</feature>
<dbReference type="FunFam" id="1.20.1070.10:FF:000008">
    <property type="entry name" value="Olfactory receptor"/>
    <property type="match status" value="2"/>
</dbReference>
<keyword evidence="10 12" id="KW-0675">Receptor</keyword>
<organism evidence="15 16">
    <name type="scientific">Tupaia chinensis</name>
    <name type="common">Chinese tree shrew</name>
    <name type="synonym">Tupaia belangeri chinensis</name>
    <dbReference type="NCBI Taxonomy" id="246437"/>
    <lineage>
        <taxon>Eukaryota</taxon>
        <taxon>Metazoa</taxon>
        <taxon>Chordata</taxon>
        <taxon>Craniata</taxon>
        <taxon>Vertebrata</taxon>
        <taxon>Euteleostomi</taxon>
        <taxon>Mammalia</taxon>
        <taxon>Eutheria</taxon>
        <taxon>Euarchontoglires</taxon>
        <taxon>Scandentia</taxon>
        <taxon>Tupaiidae</taxon>
        <taxon>Tupaia</taxon>
    </lineage>
</organism>
<evidence type="ECO:0000313" key="16">
    <source>
        <dbReference type="Proteomes" id="UP000011518"/>
    </source>
</evidence>
<evidence type="ECO:0000256" key="5">
    <source>
        <dbReference type="ARBA" id="ARBA00022692"/>
    </source>
</evidence>
<feature type="transmembrane region" description="Helical" evidence="13">
    <location>
        <begin position="539"/>
        <end position="564"/>
    </location>
</feature>
<feature type="transmembrane region" description="Helical" evidence="13">
    <location>
        <begin position="236"/>
        <end position="260"/>
    </location>
</feature>
<dbReference type="PROSITE" id="PS50262">
    <property type="entry name" value="G_PROTEIN_RECEP_F1_2"/>
    <property type="match status" value="2"/>
</dbReference>
<evidence type="ECO:0000256" key="12">
    <source>
        <dbReference type="RuleBase" id="RU000688"/>
    </source>
</evidence>
<dbReference type="Proteomes" id="UP000011518">
    <property type="component" value="Unassembled WGS sequence"/>
</dbReference>
<dbReference type="GO" id="GO:0005886">
    <property type="term" value="C:plasma membrane"/>
    <property type="evidence" value="ECO:0007669"/>
    <property type="project" value="UniProtKB-SubCell"/>
</dbReference>
<feature type="domain" description="G-protein coupled receptors family 1 profile" evidence="14">
    <location>
        <begin position="380"/>
        <end position="629"/>
    </location>
</feature>
<comment type="similarity">
    <text evidence="2 12">Belongs to the G-protein coupled receptor 1 family.</text>
</comment>
<evidence type="ECO:0000256" key="4">
    <source>
        <dbReference type="ARBA" id="ARBA00022606"/>
    </source>
</evidence>
<evidence type="ECO:0000256" key="2">
    <source>
        <dbReference type="ARBA" id="ARBA00010663"/>
    </source>
</evidence>
<evidence type="ECO:0000256" key="8">
    <source>
        <dbReference type="ARBA" id="ARBA00023040"/>
    </source>
</evidence>
<feature type="transmembrane region" description="Helical" evidence="13">
    <location>
        <begin position="20"/>
        <end position="47"/>
    </location>
</feature>
<keyword evidence="5 12" id="KW-0812">Transmembrane</keyword>
<comment type="subcellular location">
    <subcellularLocation>
        <location evidence="1">Cell membrane</location>
        <topology evidence="1">Multi-pass membrane protein</topology>
    </subcellularLocation>
</comment>
<proteinExistence type="inferred from homology"/>
<evidence type="ECO:0000259" key="14">
    <source>
        <dbReference type="PROSITE" id="PS50262"/>
    </source>
</evidence>
<dbReference type="CDD" id="cd15421">
    <property type="entry name" value="7tmA_OR2T-like"/>
    <property type="match status" value="2"/>
</dbReference>
<dbReference type="GO" id="GO:0004984">
    <property type="term" value="F:olfactory receptor activity"/>
    <property type="evidence" value="ECO:0007669"/>
    <property type="project" value="InterPro"/>
</dbReference>
<evidence type="ECO:0000256" key="1">
    <source>
        <dbReference type="ARBA" id="ARBA00004651"/>
    </source>
</evidence>
<feature type="transmembrane region" description="Helical" evidence="13">
    <location>
        <begin position="139"/>
        <end position="157"/>
    </location>
</feature>
<dbReference type="EMBL" id="KB320636">
    <property type="protein sequence ID" value="ELW66831.1"/>
    <property type="molecule type" value="Genomic_DNA"/>
</dbReference>
<dbReference type="InterPro" id="IPR000276">
    <property type="entry name" value="GPCR_Rhodpsn"/>
</dbReference>
<dbReference type="Pfam" id="PF13853">
    <property type="entry name" value="7tm_4"/>
    <property type="match status" value="2"/>
</dbReference>
<evidence type="ECO:0000256" key="7">
    <source>
        <dbReference type="ARBA" id="ARBA00022989"/>
    </source>
</evidence>
<keyword evidence="4" id="KW-0716">Sensory transduction</keyword>
<dbReference type="AlphaFoldDB" id="L9KVI9"/>
<reference evidence="16" key="1">
    <citation type="submission" date="2012-07" db="EMBL/GenBank/DDBJ databases">
        <title>Genome of the Chinese tree shrew, a rising model animal genetically related to primates.</title>
        <authorList>
            <person name="Zhang G."/>
            <person name="Fan Y."/>
            <person name="Yao Y."/>
            <person name="Huang Z."/>
        </authorList>
    </citation>
    <scope>NUCLEOTIDE SEQUENCE [LARGE SCALE GENOMIC DNA]</scope>
</reference>
<dbReference type="InParanoid" id="L9KVI9"/>
<dbReference type="Gene3D" id="1.20.1070.10">
    <property type="entry name" value="Rhodopsin 7-helix transmembrane proteins"/>
    <property type="match status" value="2"/>
</dbReference>
<dbReference type="PRINTS" id="PR00237">
    <property type="entry name" value="GPCRRHODOPSN"/>
</dbReference>
<keyword evidence="16" id="KW-1185">Reference proteome</keyword>
<keyword evidence="9 13" id="KW-0472">Membrane</keyword>
<dbReference type="InterPro" id="IPR000725">
    <property type="entry name" value="Olfact_rcpt"/>
</dbReference>
<evidence type="ECO:0000256" key="10">
    <source>
        <dbReference type="ARBA" id="ARBA00023170"/>
    </source>
</evidence>
<feature type="transmembrane region" description="Helical" evidence="13">
    <location>
        <begin position="364"/>
        <end position="390"/>
    </location>
</feature>
<feature type="transmembrane region" description="Helical" evidence="13">
    <location>
        <begin position="440"/>
        <end position="459"/>
    </location>
</feature>
<keyword evidence="8 12" id="KW-0297">G-protein coupled receptor</keyword>
<gene>
    <name evidence="15" type="ORF">TREES_T100007562</name>
</gene>
<dbReference type="GO" id="GO:0004930">
    <property type="term" value="F:G protein-coupled receptor activity"/>
    <property type="evidence" value="ECO:0007669"/>
    <property type="project" value="UniProtKB-KW"/>
</dbReference>
<evidence type="ECO:0000313" key="15">
    <source>
        <dbReference type="EMBL" id="ELW66831.1"/>
    </source>
</evidence>
<sequence>MDRGNGTLTDFFLLGLFPELQYIGILVNSILLVYVAAFTGNAILILLIWVDSRLHTPMYLLLSHLSLIDLALISTTVPKMVINFFSGKRGISKVACGTQIFFFFALGGGECLLLTLMSYDRYVAVCNPLRYSVIMNPRVCLQMALVSWGGGALNSLVNTVYTMHFPFCGPREIHHFFCEMPAVLKLSCEDTSLYETVVSVLCIVFVLLPLGLILSSYLLIFLTVLRMNSPEGRRKALATCSSHLAVVSLYYGPALVIYMTPRSFHTSEQDEILSMINTILTPMLNPLIYSLRNKEYLLWSLSHSLQPGRIQKEDTASKRRTLMGTVDGDSVSETPQEAGRGPWNHSSITGFVLTSLFDDSRTHLFLFSMVVVVYVLAMAGNAAMVLLIWADARLHTPMYFLLSQLSFLDIFFTSVTVPKMIVGFLFGWTGISFGGCGAQMFFFMFLGAAECLLLALMAYDRYVAICNPLRYPVLMSRQVCLLMVAASWLGGSLNASIQTSLTLQFPYCGSRRIAHFFCEVPSLLVLACADTEAYEQVLFVTGVVVLLVPIAFISTSYALILAAVLRMRSVEGRQKALATCSSHLTVVNLFYGPLVYTYMLPASYHSPGQDDVVSVFYTVLTPMLNPVIYSLRNKEVTGAMRKAIGKCRVSGRA</sequence>
<dbReference type="InterPro" id="IPR017452">
    <property type="entry name" value="GPCR_Rhodpsn_7TM"/>
</dbReference>
<keyword evidence="3" id="KW-1003">Cell membrane</keyword>
<name>L9KVI9_TUPCH</name>
<feature type="transmembrane region" description="Helical" evidence="13">
    <location>
        <begin position="100"/>
        <end position="119"/>
    </location>
</feature>
<evidence type="ECO:0000256" key="9">
    <source>
        <dbReference type="ARBA" id="ARBA00023136"/>
    </source>
</evidence>
<dbReference type="FunFam" id="1.10.1220.70:FF:000001">
    <property type="entry name" value="Olfactory receptor"/>
    <property type="match status" value="1"/>
</dbReference>
<dbReference type="PANTHER" id="PTHR26453">
    <property type="entry name" value="OLFACTORY RECEPTOR"/>
    <property type="match status" value="1"/>
</dbReference>
<reference evidence="16" key="2">
    <citation type="journal article" date="2013" name="Nat. Commun.">
        <title>Genome of the Chinese tree shrew.</title>
        <authorList>
            <person name="Fan Y."/>
            <person name="Huang Z.Y."/>
            <person name="Cao C.C."/>
            <person name="Chen C.S."/>
            <person name="Chen Y.X."/>
            <person name="Fan D.D."/>
            <person name="He J."/>
            <person name="Hou H.L."/>
            <person name="Hu L."/>
            <person name="Hu X.T."/>
            <person name="Jiang X.T."/>
            <person name="Lai R."/>
            <person name="Lang Y.S."/>
            <person name="Liang B."/>
            <person name="Liao S.G."/>
            <person name="Mu D."/>
            <person name="Ma Y.Y."/>
            <person name="Niu Y.Y."/>
            <person name="Sun X.Q."/>
            <person name="Xia J.Q."/>
            <person name="Xiao J."/>
            <person name="Xiong Z.Q."/>
            <person name="Xu L."/>
            <person name="Yang L."/>
            <person name="Zhang Y."/>
            <person name="Zhao W."/>
            <person name="Zhao X.D."/>
            <person name="Zheng Y.T."/>
            <person name="Zhou J.M."/>
            <person name="Zhu Y.B."/>
            <person name="Zhang G.J."/>
            <person name="Wang J."/>
            <person name="Yao Y.G."/>
        </authorList>
    </citation>
    <scope>NUCLEOTIDE SEQUENCE [LARGE SCALE GENOMIC DNA]</scope>
</reference>
<dbReference type="PROSITE" id="PS00237">
    <property type="entry name" value="G_PROTEIN_RECEP_F1_1"/>
    <property type="match status" value="2"/>
</dbReference>
<keyword evidence="7 13" id="KW-1133">Transmembrane helix</keyword>
<evidence type="ECO:0000256" key="13">
    <source>
        <dbReference type="SAM" id="Phobius"/>
    </source>
</evidence>
<dbReference type="SUPFAM" id="SSF81321">
    <property type="entry name" value="Family A G protein-coupled receptor-like"/>
    <property type="match status" value="2"/>
</dbReference>
<feature type="transmembrane region" description="Helical" evidence="13">
    <location>
        <begin position="197"/>
        <end position="224"/>
    </location>
</feature>
<keyword evidence="11 12" id="KW-0807">Transducer</keyword>
<accession>L9KVI9</accession>
<dbReference type="STRING" id="246437.L9KVI9"/>
<dbReference type="PRINTS" id="PR00245">
    <property type="entry name" value="OLFACTORYR"/>
</dbReference>
<evidence type="ECO:0000256" key="3">
    <source>
        <dbReference type="ARBA" id="ARBA00022475"/>
    </source>
</evidence>
<feature type="transmembrane region" description="Helical" evidence="13">
    <location>
        <begin position="410"/>
        <end position="428"/>
    </location>
</feature>
<evidence type="ECO:0000256" key="11">
    <source>
        <dbReference type="ARBA" id="ARBA00023224"/>
    </source>
</evidence>
<feature type="transmembrane region" description="Helical" evidence="13">
    <location>
        <begin position="576"/>
        <end position="600"/>
    </location>
</feature>
<evidence type="ECO:0000256" key="6">
    <source>
        <dbReference type="ARBA" id="ARBA00022725"/>
    </source>
</evidence>
<dbReference type="eggNOG" id="ENOG502SMQD">
    <property type="taxonomic scope" value="Eukaryota"/>
</dbReference>
<protein>
    <submittedName>
        <fullName evidence="15">Olfactory receptor 2T27</fullName>
    </submittedName>
</protein>
<feature type="transmembrane region" description="Helical" evidence="13">
    <location>
        <begin position="612"/>
        <end position="631"/>
    </location>
</feature>